<protein>
    <submittedName>
        <fullName evidence="5">NACHT nucleoside triphosphatase</fullName>
    </submittedName>
</protein>
<dbReference type="GO" id="GO:0009116">
    <property type="term" value="P:nucleoside metabolic process"/>
    <property type="evidence" value="ECO:0007669"/>
    <property type="project" value="InterPro"/>
</dbReference>
<feature type="repeat" description="ANK" evidence="2">
    <location>
        <begin position="1568"/>
        <end position="1600"/>
    </location>
</feature>
<name>A0A9X0C6G0_9EURO</name>
<feature type="repeat" description="ANK" evidence="2">
    <location>
        <begin position="1502"/>
        <end position="1534"/>
    </location>
</feature>
<evidence type="ECO:0000259" key="4">
    <source>
        <dbReference type="PROSITE" id="PS50837"/>
    </source>
</evidence>
<evidence type="ECO:0000313" key="6">
    <source>
        <dbReference type="Proteomes" id="UP001149954"/>
    </source>
</evidence>
<dbReference type="InterPro" id="IPR027417">
    <property type="entry name" value="P-loop_NTPase"/>
</dbReference>
<accession>A0A9X0C6G0</accession>
<dbReference type="InterPro" id="IPR000845">
    <property type="entry name" value="Nucleoside_phosphorylase_d"/>
</dbReference>
<dbReference type="Gene3D" id="3.40.50.1580">
    <property type="entry name" value="Nucleoside phosphorylase domain"/>
    <property type="match status" value="1"/>
</dbReference>
<dbReference type="InterPro" id="IPR002110">
    <property type="entry name" value="Ankyrin_rpt"/>
</dbReference>
<dbReference type="Gene3D" id="1.25.40.20">
    <property type="entry name" value="Ankyrin repeat-containing domain"/>
    <property type="match status" value="5"/>
</dbReference>
<feature type="repeat" description="ANK" evidence="2">
    <location>
        <begin position="1403"/>
        <end position="1435"/>
    </location>
</feature>
<dbReference type="SMART" id="SM00248">
    <property type="entry name" value="ANK"/>
    <property type="match status" value="22"/>
</dbReference>
<dbReference type="Pfam" id="PF01048">
    <property type="entry name" value="PNP_UDP_1"/>
    <property type="match status" value="1"/>
</dbReference>
<keyword evidence="1" id="KW-0677">Repeat</keyword>
<sequence length="1617" mass="173792">MAENPQSQAEQSVLAQNNTSPKTSFRRKRLHHDAYTIGWVCALPKEQTAAIAMLDEEHEALPIPRNDHNAYTLGSICGHSVVIACLPNMGTNPAATVATTMINTFQSIRFGLMVGIGGGNPSKVKLGDVVVSQPVADYHGVVQWDMGKLERGGQFVHTGSLNRPPTALLNASNRLKSKHEMYGSKINEYLDDVERKIPRLAPKYTRRECLEDPLLVPERVRRTPTEVHFLSRLWQAIITVVAHFLGIWAVGPVNEENGQLLEKAERARSQREVKVHYGLIASGNKVIKDSQSRDSLDKAFGGHLLCVEMEAAGLMNDFPCIVIRGICDYADSRKEKAWQEYAAAVAAAYAKELLECVQPSVVDAESSAKAILEKVQQQIDGVQQTAVATKATTDSIRSDLYSDKIIRWLCPPDPSTNVNQARTVRHEGTGAWLLENPAFQSWYLGSHRHLWLHGLAGCGKTVLSAIVLDYLTKETDGLILSFFFDFNDIAKQTLEGMLRSLAFQLYQSRVESAIHLDALFQVHQNGKDQPTTKALCVVVLKMLIAQSKVYIVLDALDESKTRNDAIEWIKDVVSKPELAHVQLLLTGRPESEFLRHIPPLIGNENCQPLNQSAVNSDIRSWVSAQLSRRHDFIEKHLPRDLLEEIRRKVGDGADGMFRWAFCQLDSLAKCPHEAAIEEALVSLPQTLNETYQRMIASIPMGRKNDAIRLLQFLVHSKEPLKLAEAKEVIATPIESGSQGFNIKRRLFCVTDILGYCPGLLTVFHASEAELHLAHFSVKEYLLGENDFTIATASIPITRTCLTYLTDINGTDSEIRRDFPLARYAAKTWTRHAAIAQASEEIVRATVTFLERETTFQRWAHLYQGDIFWDTEPGPASGSRIYYASFDGLVAPVKELIGNGADVNAKGGRYGNALQAASYRGHQEIITLLLDKGADVNAKGAYYSTALQAASAAGYQEIVTLLLDKGADVNAEGGRYGNALQAASAKGYQEIVTLLLDKGADVNAQGGRYSNALYAASAQDYQEIVTLLLDRGADVNAEGGNYGNALQAASAEGHQEIVTLLLDKGADVNAQGGRYSNALYAASAEGHQEIVTLLLDKGADVNAKGGDYGNALQAASANGDQGIVTLLLDKGADVNAEGGYYGNALQAASAEGHQEIVTLLLDKGADVNAKGAYYSTALQAASAEGHQEIITLLLDKGADVNAEGGNYGNALQAASVKGHQEIVKLLLDKGADVNAEGGNYGNALQAASVKGHQEIVTLLLDKGADVNAQGSFYGNALQAASAKGYQEIITILLDKGADVNAEGGYYGNALQAASAEGHQEIITLLLDKGADVNAEGGNYGNALQAASVKGHQEIVTLLLDKGADVNAKGAYYSTALQAASAAGYQEIVTLLLDKGADVNTEGGRYGNALQAASYRGHQEIITLLLDKGADVNAEGGNYGNALQAASVKGHQEIVTLLLDKGADVNAKGAYYSTALQAASAAGYQEIVTLLLDKGADVNTEGGRYGNALQAASYRGHQEIITLLLDKGADVNAEGGNYGNALQAASAEGHQEIVTLLLDKGADVNAKGAYYSTALQATSAEGHQEIVTLLLDKGADVNAEGGNYGNALQATSAKGYQEI</sequence>
<dbReference type="SUPFAM" id="SSF48403">
    <property type="entry name" value="Ankyrin repeat"/>
    <property type="match status" value="2"/>
</dbReference>
<feature type="repeat" description="ANK" evidence="2">
    <location>
        <begin position="1172"/>
        <end position="1204"/>
    </location>
</feature>
<dbReference type="PROSITE" id="PS50297">
    <property type="entry name" value="ANK_REP_REGION"/>
    <property type="match status" value="21"/>
</dbReference>
<feature type="compositionally biased region" description="Polar residues" evidence="3">
    <location>
        <begin position="1"/>
        <end position="23"/>
    </location>
</feature>
<evidence type="ECO:0000313" key="5">
    <source>
        <dbReference type="EMBL" id="KAJ5503361.1"/>
    </source>
</evidence>
<dbReference type="Pfam" id="PF24883">
    <property type="entry name" value="NPHP3_N"/>
    <property type="match status" value="1"/>
</dbReference>
<feature type="domain" description="NACHT" evidence="4">
    <location>
        <begin position="448"/>
        <end position="591"/>
    </location>
</feature>
<dbReference type="EMBL" id="JAPWDS010000003">
    <property type="protein sequence ID" value="KAJ5503361.1"/>
    <property type="molecule type" value="Genomic_DNA"/>
</dbReference>
<dbReference type="GO" id="GO:0003824">
    <property type="term" value="F:catalytic activity"/>
    <property type="evidence" value="ECO:0007669"/>
    <property type="project" value="InterPro"/>
</dbReference>
<feature type="repeat" description="ANK" evidence="2">
    <location>
        <begin position="941"/>
        <end position="973"/>
    </location>
</feature>
<feature type="repeat" description="ANK" evidence="2">
    <location>
        <begin position="1274"/>
        <end position="1303"/>
    </location>
</feature>
<dbReference type="PANTHER" id="PTHR24133">
    <property type="entry name" value="ANKYRIN DOMAIN-CONTAINING"/>
    <property type="match status" value="1"/>
</dbReference>
<dbReference type="PANTHER" id="PTHR24133:SF40">
    <property type="entry name" value="ANKYRIN REPEAT DOMAIN 44"/>
    <property type="match status" value="1"/>
</dbReference>
<feature type="repeat" description="ANK" evidence="2">
    <location>
        <begin position="1106"/>
        <end position="1138"/>
    </location>
</feature>
<feature type="repeat" description="ANK" evidence="2">
    <location>
        <begin position="1073"/>
        <end position="1105"/>
    </location>
</feature>
<dbReference type="SUPFAM" id="SSF52540">
    <property type="entry name" value="P-loop containing nucleoside triphosphate hydrolases"/>
    <property type="match status" value="1"/>
</dbReference>
<feature type="repeat" description="ANK" evidence="2">
    <location>
        <begin position="1469"/>
        <end position="1501"/>
    </location>
</feature>
<evidence type="ECO:0000256" key="1">
    <source>
        <dbReference type="ARBA" id="ARBA00022737"/>
    </source>
</evidence>
<dbReference type="Proteomes" id="UP001149954">
    <property type="component" value="Unassembled WGS sequence"/>
</dbReference>
<dbReference type="OrthoDB" id="1577640at2759"/>
<organism evidence="5 6">
    <name type="scientific">Penicillium fimorum</name>
    <dbReference type="NCBI Taxonomy" id="1882269"/>
    <lineage>
        <taxon>Eukaryota</taxon>
        <taxon>Fungi</taxon>
        <taxon>Dikarya</taxon>
        <taxon>Ascomycota</taxon>
        <taxon>Pezizomycotina</taxon>
        <taxon>Eurotiomycetes</taxon>
        <taxon>Eurotiomycetidae</taxon>
        <taxon>Eurotiales</taxon>
        <taxon>Aspergillaceae</taxon>
        <taxon>Penicillium</taxon>
    </lineage>
</organism>
<feature type="repeat" description="ANK" evidence="2">
    <location>
        <begin position="1007"/>
        <end position="1039"/>
    </location>
</feature>
<keyword evidence="2" id="KW-0040">ANK repeat</keyword>
<feature type="region of interest" description="Disordered" evidence="3">
    <location>
        <begin position="1"/>
        <end position="27"/>
    </location>
</feature>
<evidence type="ECO:0000256" key="2">
    <source>
        <dbReference type="PROSITE-ProRule" id="PRU00023"/>
    </source>
</evidence>
<feature type="repeat" description="ANK" evidence="2">
    <location>
        <begin position="1139"/>
        <end position="1171"/>
    </location>
</feature>
<reference evidence="5" key="2">
    <citation type="journal article" date="2023" name="IMA Fungus">
        <title>Comparative genomic study of the Penicillium genus elucidates a diverse pangenome and 15 lateral gene transfer events.</title>
        <authorList>
            <person name="Petersen C."/>
            <person name="Sorensen T."/>
            <person name="Nielsen M.R."/>
            <person name="Sondergaard T.E."/>
            <person name="Sorensen J.L."/>
            <person name="Fitzpatrick D.A."/>
            <person name="Frisvad J.C."/>
            <person name="Nielsen K.L."/>
        </authorList>
    </citation>
    <scope>NUCLEOTIDE SEQUENCE</scope>
    <source>
        <strain evidence="5">IBT 29495</strain>
    </source>
</reference>
<feature type="repeat" description="ANK" evidence="2">
    <location>
        <begin position="1535"/>
        <end position="1567"/>
    </location>
</feature>
<dbReference type="InterPro" id="IPR036770">
    <property type="entry name" value="Ankyrin_rpt-contain_sf"/>
</dbReference>
<gene>
    <name evidence="5" type="ORF">N7463_006235</name>
</gene>
<dbReference type="Pfam" id="PF12796">
    <property type="entry name" value="Ank_2"/>
    <property type="match status" value="7"/>
</dbReference>
<feature type="repeat" description="ANK" evidence="2">
    <location>
        <begin position="1436"/>
        <end position="1468"/>
    </location>
</feature>
<feature type="repeat" description="ANK" evidence="2">
    <location>
        <begin position="1205"/>
        <end position="1237"/>
    </location>
</feature>
<dbReference type="PROSITE" id="PS50837">
    <property type="entry name" value="NACHT"/>
    <property type="match status" value="1"/>
</dbReference>
<dbReference type="Gene3D" id="3.40.50.300">
    <property type="entry name" value="P-loop containing nucleotide triphosphate hydrolases"/>
    <property type="match status" value="1"/>
</dbReference>
<comment type="caution">
    <text evidence="5">The sequence shown here is derived from an EMBL/GenBank/DDBJ whole genome shotgun (WGS) entry which is preliminary data.</text>
</comment>
<dbReference type="PRINTS" id="PR01415">
    <property type="entry name" value="ANKYRIN"/>
</dbReference>
<feature type="repeat" description="ANK" evidence="2">
    <location>
        <begin position="1040"/>
        <end position="1072"/>
    </location>
</feature>
<dbReference type="InterPro" id="IPR056884">
    <property type="entry name" value="NPHP3-like_N"/>
</dbReference>
<feature type="repeat" description="ANK" evidence="2">
    <location>
        <begin position="908"/>
        <end position="940"/>
    </location>
</feature>
<dbReference type="SUPFAM" id="SSF53167">
    <property type="entry name" value="Purine and uridine phosphorylases"/>
    <property type="match status" value="1"/>
</dbReference>
<feature type="repeat" description="ANK" evidence="2">
    <location>
        <begin position="1304"/>
        <end position="1336"/>
    </location>
</feature>
<dbReference type="PROSITE" id="PS50088">
    <property type="entry name" value="ANK_REPEAT"/>
    <property type="match status" value="21"/>
</dbReference>
<reference evidence="5" key="1">
    <citation type="submission" date="2022-12" db="EMBL/GenBank/DDBJ databases">
        <authorList>
            <person name="Petersen C."/>
        </authorList>
    </citation>
    <scope>NUCLEOTIDE SEQUENCE</scope>
    <source>
        <strain evidence="5">IBT 29495</strain>
    </source>
</reference>
<dbReference type="InterPro" id="IPR007111">
    <property type="entry name" value="NACHT_NTPase"/>
</dbReference>
<dbReference type="InterPro" id="IPR052391">
    <property type="entry name" value="E3_Ligase-Neurotoxin"/>
</dbReference>
<dbReference type="InterPro" id="IPR035994">
    <property type="entry name" value="Nucleoside_phosphorylase_sf"/>
</dbReference>
<feature type="repeat" description="ANK" evidence="2">
    <location>
        <begin position="1238"/>
        <end position="1270"/>
    </location>
</feature>
<proteinExistence type="predicted"/>
<feature type="repeat" description="ANK" evidence="2">
    <location>
        <begin position="1370"/>
        <end position="1402"/>
    </location>
</feature>
<dbReference type="Pfam" id="PF00023">
    <property type="entry name" value="Ank"/>
    <property type="match status" value="3"/>
</dbReference>
<keyword evidence="6" id="KW-1185">Reference proteome</keyword>
<feature type="repeat" description="ANK" evidence="2">
    <location>
        <begin position="1337"/>
        <end position="1369"/>
    </location>
</feature>
<evidence type="ECO:0000256" key="3">
    <source>
        <dbReference type="SAM" id="MobiDB-lite"/>
    </source>
</evidence>
<feature type="repeat" description="ANK" evidence="2">
    <location>
        <begin position="974"/>
        <end position="1006"/>
    </location>
</feature>